<dbReference type="AlphaFoldDB" id="A0A3A1N5A4"/>
<dbReference type="Pfam" id="PF13181">
    <property type="entry name" value="TPR_8"/>
    <property type="match status" value="1"/>
</dbReference>
<evidence type="ECO:0000313" key="5">
    <source>
        <dbReference type="EMBL" id="RIV32805.1"/>
    </source>
</evidence>
<evidence type="ECO:0000256" key="4">
    <source>
        <dbReference type="SAM" id="SignalP"/>
    </source>
</evidence>
<dbReference type="PANTHER" id="PTHR44186">
    <property type="match status" value="1"/>
</dbReference>
<proteinExistence type="predicted"/>
<dbReference type="SUPFAM" id="SSF48452">
    <property type="entry name" value="TPR-like"/>
    <property type="match status" value="1"/>
</dbReference>
<name>A0A3A1N5A4_9FLAO</name>
<reference evidence="5 6" key="1">
    <citation type="submission" date="2018-08" db="EMBL/GenBank/DDBJ databases">
        <title>Proposal of Muricauda 72 sp.nov. and Muricauda NH166 sp.nov., isolated from seawater.</title>
        <authorList>
            <person name="Cheng H."/>
            <person name="Wu Y.-H."/>
            <person name="Guo L.-L."/>
            <person name="Xu X.-W."/>
        </authorList>
    </citation>
    <scope>NUCLEOTIDE SEQUENCE [LARGE SCALE GENOMIC DNA]</scope>
    <source>
        <strain evidence="5 6">KCTC 22173</strain>
    </source>
</reference>
<dbReference type="Gene3D" id="1.25.40.10">
    <property type="entry name" value="Tetratricopeptide repeat domain"/>
    <property type="match status" value="2"/>
</dbReference>
<dbReference type="SMART" id="SM00028">
    <property type="entry name" value="TPR"/>
    <property type="match status" value="2"/>
</dbReference>
<organism evidence="5 6">
    <name type="scientific">Flagellimonas lutimaris</name>
    <dbReference type="NCBI Taxonomy" id="475082"/>
    <lineage>
        <taxon>Bacteria</taxon>
        <taxon>Pseudomonadati</taxon>
        <taxon>Bacteroidota</taxon>
        <taxon>Flavobacteriia</taxon>
        <taxon>Flavobacteriales</taxon>
        <taxon>Flavobacteriaceae</taxon>
        <taxon>Flagellimonas</taxon>
    </lineage>
</organism>
<keyword evidence="2 3" id="KW-0802">TPR repeat</keyword>
<dbReference type="RefSeq" id="WP_119608072.1">
    <property type="nucleotide sequence ID" value="NZ_QXFH01000072.1"/>
</dbReference>
<dbReference type="PROSITE" id="PS51257">
    <property type="entry name" value="PROKAR_LIPOPROTEIN"/>
    <property type="match status" value="1"/>
</dbReference>
<evidence type="ECO:0000256" key="3">
    <source>
        <dbReference type="PROSITE-ProRule" id="PRU00339"/>
    </source>
</evidence>
<accession>A0A3A1N5A4</accession>
<dbReference type="InterPro" id="IPR019734">
    <property type="entry name" value="TPR_rpt"/>
</dbReference>
<dbReference type="EMBL" id="QXFH01000072">
    <property type="protein sequence ID" value="RIV32805.1"/>
    <property type="molecule type" value="Genomic_DNA"/>
</dbReference>
<evidence type="ECO:0000256" key="1">
    <source>
        <dbReference type="ARBA" id="ARBA00022737"/>
    </source>
</evidence>
<feature type="signal peptide" evidence="4">
    <location>
        <begin position="1"/>
        <end position="25"/>
    </location>
</feature>
<dbReference type="Proteomes" id="UP000266067">
    <property type="component" value="Unassembled WGS sequence"/>
</dbReference>
<gene>
    <name evidence="5" type="ORF">D2V08_10245</name>
</gene>
<evidence type="ECO:0000256" key="2">
    <source>
        <dbReference type="ARBA" id="ARBA00022803"/>
    </source>
</evidence>
<keyword evidence="6" id="KW-1185">Reference proteome</keyword>
<protein>
    <submittedName>
        <fullName evidence="5">Uncharacterized protein</fullName>
    </submittedName>
</protein>
<keyword evidence="4" id="KW-0732">Signal</keyword>
<keyword evidence="1" id="KW-0677">Repeat</keyword>
<dbReference type="InterPro" id="IPR011990">
    <property type="entry name" value="TPR-like_helical_dom_sf"/>
</dbReference>
<dbReference type="PANTHER" id="PTHR44186:SF1">
    <property type="entry name" value="BARDET-BIEDL SYNDROME 4 PROTEIN"/>
    <property type="match status" value="1"/>
</dbReference>
<evidence type="ECO:0000313" key="6">
    <source>
        <dbReference type="Proteomes" id="UP000266067"/>
    </source>
</evidence>
<dbReference type="OrthoDB" id="1399920at2"/>
<comment type="caution">
    <text evidence="5">The sequence shown here is derived from an EMBL/GenBank/DDBJ whole genome shotgun (WGS) entry which is preliminary data.</text>
</comment>
<feature type="repeat" description="TPR" evidence="3">
    <location>
        <begin position="212"/>
        <end position="245"/>
    </location>
</feature>
<sequence>MKTTIQYIFLPLVLLFLASCQQEEATFKTDSKDYDQFLASEPVKPTSEYFKLWDNKIKRDSMQLLSLGKVAGEYSRFFKGTGDIKYLKDAEQSLKKAMEIAAVGKSGYLRALARNYISQHRFKEALVLAKKARKLGSGINETQSLFFDLHMELGNYDRANQYLDSIHNMSDFGYLIRVAKWNDHKGDLDTAIEFMEKAMAKAESSKNRGLLLWSYTNLADFYGHAGRIEDSYNLYLKALQIDPQNAYAKKGIAWIVYSHERNGTEALRILDSIMKKNKSPEYYLLKAEVAAYLKDDMLRVQALDDYYKTVENNKDYGDMYNAYNVDFLLSMDVQQRAFELAQAEVSNRPTPESYGWFAYSLLHLGEKQKALEVIERHVIGATYEPAILHQAAEIYKANGEKEKVSELKQELMGAAYELGPVKEAQIASL</sequence>
<dbReference type="PROSITE" id="PS50005">
    <property type="entry name" value="TPR"/>
    <property type="match status" value="1"/>
</dbReference>
<feature type="chain" id="PRO_5017311800" evidence="4">
    <location>
        <begin position="26"/>
        <end position="429"/>
    </location>
</feature>